<dbReference type="OrthoDB" id="2011769at2759"/>
<gene>
    <name evidence="2" type="ORF">PV10_07243</name>
</gene>
<sequence length="768" mass="84995">MAHHQKHPNDTQRTDSTMQSLFKMFNLSNTPTVPLDEDELSAEADEPPDDQISPLTNISNATKNPMYSKSMAPSRPNPRRESLLTRAIMAESRPEESVHPSRGLSTTSSHSTASMASTAELTSDGDVTSQSRSATPSPPPPPGRFHNLLNMKKLDTRSSKVLIAPVTKDDKPAVADVGEAAIEKTLGRKRCIMFACGGTDSEHSKENLASKPKPPEPEPEPPKRKCALTFACPTRTSSSQRVKSPGMKPANKTKSNRAPSPVPMSHPKSSQESVDLSGRSADTAVAVPTHKSGHHSPHLSFHEFGSSHDETDAWVDRPSTHRQKLTLDDCMKKENHIRQLGRDAEEEAEEEEREQEELDLENDNYNDDDFAPSEEGSDDGNESDDEGGFASSDDDSDGGSEYQFWAPSTTTAATSTDHLPLSHFSSRQRSQASSLESLPNLSSPKMHSMVRPPHLHGQRRHSSSKAIRMRPGTPELPDSTDFVCGTLDEDRPLEAAYISCREQRKRLKHIPIPQDIDPSFPTTDPDDNEEDEDMIQESQFSSEGPRWLAEQFREFDEETRGRRGSPAMHSNSPPSSTPSLRFAHMPKPTEPRRGLHRSPPPRRLFGHSPARLRSPPPARLRSPRGSPTGVNFNIPNRLGNRGLGQRPNMERTASLPDTPNPFFRNFKIGSPSISNIASGAVTPSTEEPPRSDLHVRGPVDIVIGLEKKRQKRKEKFWRQHCRKVAREQAGRRPAPGRGAERMKELGLECAERNKGYGLGPQTQLVLSL</sequence>
<feature type="compositionally biased region" description="Low complexity" evidence="1">
    <location>
        <begin position="433"/>
        <end position="444"/>
    </location>
</feature>
<name>A0A0D1WLK7_EXOME</name>
<dbReference type="OMA" id="ITLNDCM"/>
<accession>A0A0D1WLK7</accession>
<evidence type="ECO:0000313" key="3">
    <source>
        <dbReference type="Proteomes" id="UP000054302"/>
    </source>
</evidence>
<feature type="compositionally biased region" description="Basic and acidic residues" evidence="1">
    <location>
        <begin position="551"/>
        <end position="561"/>
    </location>
</feature>
<dbReference type="RefSeq" id="XP_016221449.1">
    <property type="nucleotide sequence ID" value="XM_016372117.1"/>
</dbReference>
<feature type="compositionally biased region" description="Low complexity" evidence="1">
    <location>
        <begin position="105"/>
        <end position="119"/>
    </location>
</feature>
<feature type="compositionally biased region" description="Polar residues" evidence="1">
    <location>
        <begin position="568"/>
        <end position="579"/>
    </location>
</feature>
<feature type="region of interest" description="Disordered" evidence="1">
    <location>
        <begin position="1"/>
        <end position="148"/>
    </location>
</feature>
<organism evidence="2 3">
    <name type="scientific">Exophiala mesophila</name>
    <name type="common">Black yeast-like fungus</name>
    <dbReference type="NCBI Taxonomy" id="212818"/>
    <lineage>
        <taxon>Eukaryota</taxon>
        <taxon>Fungi</taxon>
        <taxon>Dikarya</taxon>
        <taxon>Ascomycota</taxon>
        <taxon>Pezizomycotina</taxon>
        <taxon>Eurotiomycetes</taxon>
        <taxon>Chaetothyriomycetidae</taxon>
        <taxon>Chaetothyriales</taxon>
        <taxon>Herpotrichiellaceae</taxon>
        <taxon>Exophiala</taxon>
    </lineage>
</organism>
<dbReference type="Proteomes" id="UP000054302">
    <property type="component" value="Unassembled WGS sequence"/>
</dbReference>
<dbReference type="GeneID" id="27325088"/>
<keyword evidence="3" id="KW-1185">Reference proteome</keyword>
<feature type="compositionally biased region" description="Polar residues" evidence="1">
    <location>
        <begin position="423"/>
        <end position="432"/>
    </location>
</feature>
<feature type="compositionally biased region" description="Low complexity" evidence="1">
    <location>
        <begin position="608"/>
        <end position="624"/>
    </location>
</feature>
<feature type="region of interest" description="Disordered" evidence="1">
    <location>
        <begin position="503"/>
        <end position="661"/>
    </location>
</feature>
<evidence type="ECO:0000313" key="2">
    <source>
        <dbReference type="EMBL" id="KIV89875.1"/>
    </source>
</evidence>
<protein>
    <submittedName>
        <fullName evidence="2">Uncharacterized protein</fullName>
    </submittedName>
</protein>
<feature type="compositionally biased region" description="Basic and acidic residues" evidence="1">
    <location>
        <begin position="200"/>
        <end position="223"/>
    </location>
</feature>
<feature type="compositionally biased region" description="Polar residues" evidence="1">
    <location>
        <begin position="53"/>
        <end position="67"/>
    </location>
</feature>
<feature type="compositionally biased region" description="Basic and acidic residues" evidence="1">
    <location>
        <begin position="305"/>
        <end position="343"/>
    </location>
</feature>
<dbReference type="VEuPathDB" id="FungiDB:PV10_07243"/>
<dbReference type="Pfam" id="PF10446">
    <property type="entry name" value="DUF2457"/>
    <property type="match status" value="1"/>
</dbReference>
<dbReference type="InterPro" id="IPR018853">
    <property type="entry name" value="DUF2457"/>
</dbReference>
<feature type="region of interest" description="Disordered" evidence="1">
    <location>
        <begin position="197"/>
        <end position="482"/>
    </location>
</feature>
<feature type="compositionally biased region" description="Acidic residues" evidence="1">
    <location>
        <begin position="35"/>
        <end position="49"/>
    </location>
</feature>
<feature type="compositionally biased region" description="Acidic residues" evidence="1">
    <location>
        <begin position="524"/>
        <end position="535"/>
    </location>
</feature>
<feature type="compositionally biased region" description="Acidic residues" evidence="1">
    <location>
        <begin position="344"/>
        <end position="398"/>
    </location>
</feature>
<dbReference type="EMBL" id="KN847524">
    <property type="protein sequence ID" value="KIV89875.1"/>
    <property type="molecule type" value="Genomic_DNA"/>
</dbReference>
<reference evidence="2 3" key="1">
    <citation type="submission" date="2015-01" db="EMBL/GenBank/DDBJ databases">
        <title>The Genome Sequence of Exophiala mesophila CBS40295.</title>
        <authorList>
            <consortium name="The Broad Institute Genomics Platform"/>
            <person name="Cuomo C."/>
            <person name="de Hoog S."/>
            <person name="Gorbushina A."/>
            <person name="Stielow B."/>
            <person name="Teixiera M."/>
            <person name="Abouelleil A."/>
            <person name="Chapman S.B."/>
            <person name="Priest M."/>
            <person name="Young S.K."/>
            <person name="Wortman J."/>
            <person name="Nusbaum C."/>
            <person name="Birren B."/>
        </authorList>
    </citation>
    <scope>NUCLEOTIDE SEQUENCE [LARGE SCALE GENOMIC DNA]</scope>
    <source>
        <strain evidence="2 3">CBS 40295</strain>
    </source>
</reference>
<dbReference type="HOGENOM" id="CLU_014084_0_0_1"/>
<feature type="compositionally biased region" description="Basic residues" evidence="1">
    <location>
        <begin position="453"/>
        <end position="463"/>
    </location>
</feature>
<dbReference type="AlphaFoldDB" id="A0A0D1WLK7"/>
<dbReference type="STRING" id="212818.A0A0D1WLK7"/>
<feature type="compositionally biased region" description="Polar residues" evidence="1">
    <location>
        <begin position="125"/>
        <end position="135"/>
    </location>
</feature>
<evidence type="ECO:0000256" key="1">
    <source>
        <dbReference type="SAM" id="MobiDB-lite"/>
    </source>
</evidence>
<feature type="compositionally biased region" description="Polar residues" evidence="1">
    <location>
        <begin position="14"/>
        <end position="32"/>
    </location>
</feature>
<proteinExistence type="predicted"/>